<name>A0AA48HSM4_9ALTE</name>
<keyword evidence="3" id="KW-1185">Reference proteome</keyword>
<protein>
    <submittedName>
        <fullName evidence="2">N-acetyltransferase</fullName>
    </submittedName>
</protein>
<dbReference type="Pfam" id="PF13302">
    <property type="entry name" value="Acetyltransf_3"/>
    <property type="match status" value="1"/>
</dbReference>
<dbReference type="KEGG" id="pmaw:MACH26_27650"/>
<dbReference type="RefSeq" id="WP_338293224.1">
    <property type="nucleotide sequence ID" value="NZ_AP027272.1"/>
</dbReference>
<proteinExistence type="predicted"/>
<dbReference type="EMBL" id="AP027272">
    <property type="protein sequence ID" value="BDX07244.1"/>
    <property type="molecule type" value="Genomic_DNA"/>
</dbReference>
<dbReference type="PANTHER" id="PTHR43792">
    <property type="entry name" value="GNAT FAMILY, PUTATIVE (AFU_ORTHOLOGUE AFUA_3G00765)-RELATED-RELATED"/>
    <property type="match status" value="1"/>
</dbReference>
<dbReference type="Gene3D" id="3.40.630.30">
    <property type="match status" value="1"/>
</dbReference>
<evidence type="ECO:0000259" key="1">
    <source>
        <dbReference type="PROSITE" id="PS51186"/>
    </source>
</evidence>
<dbReference type="AlphaFoldDB" id="A0AA48HSM4"/>
<feature type="domain" description="N-acetyltransferase" evidence="1">
    <location>
        <begin position="14"/>
        <end position="177"/>
    </location>
</feature>
<dbReference type="InterPro" id="IPR051531">
    <property type="entry name" value="N-acetyltransferase"/>
</dbReference>
<reference evidence="2" key="1">
    <citation type="submission" date="2023-01" db="EMBL/GenBank/DDBJ databases">
        <title>Complete genome sequence of Planctobacterium marinum strain Dej080120_11.</title>
        <authorList>
            <person name="Ueki S."/>
            <person name="Maruyama F."/>
        </authorList>
    </citation>
    <scope>NUCLEOTIDE SEQUENCE</scope>
    <source>
        <strain evidence="2">Dej080120_11</strain>
    </source>
</reference>
<evidence type="ECO:0000313" key="2">
    <source>
        <dbReference type="EMBL" id="BDX07244.1"/>
    </source>
</evidence>
<dbReference type="GO" id="GO:0005737">
    <property type="term" value="C:cytoplasm"/>
    <property type="evidence" value="ECO:0007669"/>
    <property type="project" value="TreeGrafter"/>
</dbReference>
<sequence>MSAAPFPILTSDRLILNELKKTDRKQVFEIFSDPQVTAHYDVERFKEVKEADHLIQYFKSRFETNTGIRWAIREKGKTTLIGSCGFNSWNQYDASVILGYDLSPKYWGKGYASESVNSILEYAFSTKFPIRVNRIESLILPSNLPSIAVSERAGFQFEGVMREKCFWNGAFHDMNLYSLLRKDFEARR</sequence>
<dbReference type="SUPFAM" id="SSF55729">
    <property type="entry name" value="Acyl-CoA N-acyltransferases (Nat)"/>
    <property type="match status" value="1"/>
</dbReference>
<accession>A0AA48HSM4</accession>
<dbReference type="PANTHER" id="PTHR43792:SF9">
    <property type="entry name" value="RIBOSOMAL-PROTEIN-ALANINE ACETYLTRANSFERASE"/>
    <property type="match status" value="1"/>
</dbReference>
<dbReference type="Proteomes" id="UP001333710">
    <property type="component" value="Chromosome"/>
</dbReference>
<dbReference type="InterPro" id="IPR016181">
    <property type="entry name" value="Acyl_CoA_acyltransferase"/>
</dbReference>
<dbReference type="GO" id="GO:0008999">
    <property type="term" value="F:protein-N-terminal-alanine acetyltransferase activity"/>
    <property type="evidence" value="ECO:0007669"/>
    <property type="project" value="TreeGrafter"/>
</dbReference>
<gene>
    <name evidence="2" type="ORF">MACH26_27650</name>
</gene>
<dbReference type="InterPro" id="IPR000182">
    <property type="entry name" value="GNAT_dom"/>
</dbReference>
<dbReference type="PROSITE" id="PS51186">
    <property type="entry name" value="GNAT"/>
    <property type="match status" value="1"/>
</dbReference>
<evidence type="ECO:0000313" key="3">
    <source>
        <dbReference type="Proteomes" id="UP001333710"/>
    </source>
</evidence>
<organism evidence="2 3">
    <name type="scientific">Planctobacterium marinum</name>
    <dbReference type="NCBI Taxonomy" id="1631968"/>
    <lineage>
        <taxon>Bacteria</taxon>
        <taxon>Pseudomonadati</taxon>
        <taxon>Pseudomonadota</taxon>
        <taxon>Gammaproteobacteria</taxon>
        <taxon>Alteromonadales</taxon>
        <taxon>Alteromonadaceae</taxon>
        <taxon>Planctobacterium</taxon>
    </lineage>
</organism>